<accession>A0AAV7VVR0</accession>
<dbReference type="EMBL" id="JANPWB010000002">
    <property type="protein sequence ID" value="KAJ1204747.1"/>
    <property type="molecule type" value="Genomic_DNA"/>
</dbReference>
<gene>
    <name evidence="1" type="ORF">NDU88_000185</name>
</gene>
<proteinExistence type="predicted"/>
<evidence type="ECO:0000313" key="2">
    <source>
        <dbReference type="Proteomes" id="UP001066276"/>
    </source>
</evidence>
<organism evidence="1 2">
    <name type="scientific">Pleurodeles waltl</name>
    <name type="common">Iberian ribbed newt</name>
    <dbReference type="NCBI Taxonomy" id="8319"/>
    <lineage>
        <taxon>Eukaryota</taxon>
        <taxon>Metazoa</taxon>
        <taxon>Chordata</taxon>
        <taxon>Craniata</taxon>
        <taxon>Vertebrata</taxon>
        <taxon>Euteleostomi</taxon>
        <taxon>Amphibia</taxon>
        <taxon>Batrachia</taxon>
        <taxon>Caudata</taxon>
        <taxon>Salamandroidea</taxon>
        <taxon>Salamandridae</taxon>
        <taxon>Pleurodelinae</taxon>
        <taxon>Pleurodeles</taxon>
    </lineage>
</organism>
<protein>
    <submittedName>
        <fullName evidence="1">Uncharacterized protein</fullName>
    </submittedName>
</protein>
<evidence type="ECO:0000313" key="1">
    <source>
        <dbReference type="EMBL" id="KAJ1204747.1"/>
    </source>
</evidence>
<keyword evidence="2" id="KW-1185">Reference proteome</keyword>
<name>A0AAV7VVR0_PLEWA</name>
<reference evidence="1" key="1">
    <citation type="journal article" date="2022" name="bioRxiv">
        <title>Sequencing and chromosome-scale assembly of the giantPleurodeles waltlgenome.</title>
        <authorList>
            <person name="Brown T."/>
            <person name="Elewa A."/>
            <person name="Iarovenko S."/>
            <person name="Subramanian E."/>
            <person name="Araus A.J."/>
            <person name="Petzold A."/>
            <person name="Susuki M."/>
            <person name="Suzuki K.-i.T."/>
            <person name="Hayashi T."/>
            <person name="Toyoda A."/>
            <person name="Oliveira C."/>
            <person name="Osipova E."/>
            <person name="Leigh N.D."/>
            <person name="Simon A."/>
            <person name="Yun M.H."/>
        </authorList>
    </citation>
    <scope>NUCLEOTIDE SEQUENCE</scope>
    <source>
        <strain evidence="1">20211129_DDA</strain>
        <tissue evidence="1">Liver</tissue>
    </source>
</reference>
<sequence length="220" mass="24775">MGGLHHCLSSQEAWLPGTLHNPRRNHACQHCVLSHTTPALQHKSPPHLNMSTDQQENAHTVQDPRGPPMQQLILAHPIRGASNSLSPFSELSDSAVVGPTWVVRLNKYFRAPKETDSKNKSSLLLHYAGEEMFKQFCSLPHMGADNDYDKAFTDLNEYFNPQMNPDFVKFKLRQAQQGEGNPLTSSKPTYMNLPALALTMIHRSWWKAQIIESSVEGRLP</sequence>
<dbReference type="Proteomes" id="UP001066276">
    <property type="component" value="Chromosome 1_2"/>
</dbReference>
<comment type="caution">
    <text evidence="1">The sequence shown here is derived from an EMBL/GenBank/DDBJ whole genome shotgun (WGS) entry which is preliminary data.</text>
</comment>
<dbReference type="AlphaFoldDB" id="A0AAV7VVR0"/>